<proteinExistence type="predicted"/>
<dbReference type="InterPro" id="IPR050177">
    <property type="entry name" value="Lipid_A_modif_metabolic_enz"/>
</dbReference>
<dbReference type="AlphaFoldDB" id="X0U1D5"/>
<organism evidence="2">
    <name type="scientific">marine sediment metagenome</name>
    <dbReference type="NCBI Taxonomy" id="412755"/>
    <lineage>
        <taxon>unclassified sequences</taxon>
        <taxon>metagenomes</taxon>
        <taxon>ecological metagenomes</taxon>
    </lineage>
</organism>
<feature type="non-terminal residue" evidence="2">
    <location>
        <position position="274"/>
    </location>
</feature>
<dbReference type="Pfam" id="PF01370">
    <property type="entry name" value="Epimerase"/>
    <property type="match status" value="1"/>
</dbReference>
<dbReference type="InterPro" id="IPR036291">
    <property type="entry name" value="NAD(P)-bd_dom_sf"/>
</dbReference>
<evidence type="ECO:0000259" key="1">
    <source>
        <dbReference type="Pfam" id="PF01370"/>
    </source>
</evidence>
<protein>
    <recommendedName>
        <fullName evidence="1">NAD-dependent epimerase/dehydratase domain-containing protein</fullName>
    </recommendedName>
</protein>
<sequence length="274" mass="31181">VLARKLLSQGFAVRVLDRLYWGRQPLQEVIDRIELIHGDIRQLRDEWLQGIDAVVHLAGLSNDPTAEYDPEANWEMNALATERLAVACKRLGVPRLTFGSSCSIYDGLPPGIEYREDQEVHPKGAYAEAKYYAENRLLELADEHFCPVILRQATVFGFSSRMRYDLVVNTFVKDALQAGRLNLHGGGWMWRPLVDVEDTSEAHIVSLLAPAEKVRGQIYNVVQDNYQIRALAMMVAGTLRMENRDVRLEEVPPPPRVRDYRCSNAKMTWVLGFT</sequence>
<name>X0U1D5_9ZZZZ</name>
<comment type="caution">
    <text evidence="2">The sequence shown here is derived from an EMBL/GenBank/DDBJ whole genome shotgun (WGS) entry which is preliminary data.</text>
</comment>
<dbReference type="PANTHER" id="PTHR43245">
    <property type="entry name" value="BIFUNCTIONAL POLYMYXIN RESISTANCE PROTEIN ARNA"/>
    <property type="match status" value="1"/>
</dbReference>
<dbReference type="SUPFAM" id="SSF51735">
    <property type="entry name" value="NAD(P)-binding Rossmann-fold domains"/>
    <property type="match status" value="1"/>
</dbReference>
<evidence type="ECO:0000313" key="2">
    <source>
        <dbReference type="EMBL" id="GAF94222.1"/>
    </source>
</evidence>
<reference evidence="2" key="1">
    <citation type="journal article" date="2014" name="Front. Microbiol.">
        <title>High frequency of phylogenetically diverse reductive dehalogenase-homologous genes in deep subseafloor sedimentary metagenomes.</title>
        <authorList>
            <person name="Kawai M."/>
            <person name="Futagami T."/>
            <person name="Toyoda A."/>
            <person name="Takaki Y."/>
            <person name="Nishi S."/>
            <person name="Hori S."/>
            <person name="Arai W."/>
            <person name="Tsubouchi T."/>
            <person name="Morono Y."/>
            <person name="Uchiyama I."/>
            <person name="Ito T."/>
            <person name="Fujiyama A."/>
            <person name="Inagaki F."/>
            <person name="Takami H."/>
        </authorList>
    </citation>
    <scope>NUCLEOTIDE SEQUENCE</scope>
    <source>
        <strain evidence="2">Expedition CK06-06</strain>
    </source>
</reference>
<dbReference type="InterPro" id="IPR001509">
    <property type="entry name" value="Epimerase_deHydtase"/>
</dbReference>
<dbReference type="Gene3D" id="3.40.50.720">
    <property type="entry name" value="NAD(P)-binding Rossmann-like Domain"/>
    <property type="match status" value="1"/>
</dbReference>
<dbReference type="CDD" id="cd08946">
    <property type="entry name" value="SDR_e"/>
    <property type="match status" value="1"/>
</dbReference>
<gene>
    <name evidence="2" type="ORF">S01H1_31936</name>
</gene>
<accession>X0U1D5</accession>
<feature type="non-terminal residue" evidence="2">
    <location>
        <position position="1"/>
    </location>
</feature>
<feature type="domain" description="NAD-dependent epimerase/dehydratase" evidence="1">
    <location>
        <begin position="2"/>
        <end position="221"/>
    </location>
</feature>
<dbReference type="PANTHER" id="PTHR43245:SF23">
    <property type="entry name" value="NAD(P)-BINDING DOMAIN-CONTAINING PROTEIN"/>
    <property type="match status" value="1"/>
</dbReference>
<dbReference type="EMBL" id="BARS01019740">
    <property type="protein sequence ID" value="GAF94222.1"/>
    <property type="molecule type" value="Genomic_DNA"/>
</dbReference>